<dbReference type="GO" id="GO:0020037">
    <property type="term" value="F:heme binding"/>
    <property type="evidence" value="ECO:0007669"/>
    <property type="project" value="InterPro"/>
</dbReference>
<dbReference type="EMBL" id="JAGHQM010000299">
    <property type="protein sequence ID" value="KAH0562736.1"/>
    <property type="molecule type" value="Genomic_DNA"/>
</dbReference>
<reference evidence="1" key="1">
    <citation type="submission" date="2021-03" db="EMBL/GenBank/DDBJ databases">
        <title>Comparative genomics and phylogenomic investigation of the class Geoglossomycetes provide insights into ecological specialization and systematics.</title>
        <authorList>
            <person name="Melie T."/>
            <person name="Pirro S."/>
            <person name="Miller A.N."/>
            <person name="Quandt A."/>
        </authorList>
    </citation>
    <scope>NUCLEOTIDE SEQUENCE</scope>
    <source>
        <strain evidence="1">CAQ_001_2017</strain>
    </source>
</reference>
<evidence type="ECO:0000313" key="2">
    <source>
        <dbReference type="Proteomes" id="UP000750711"/>
    </source>
</evidence>
<evidence type="ECO:0008006" key="3">
    <source>
        <dbReference type="Google" id="ProtNLM"/>
    </source>
</evidence>
<gene>
    <name evidence="1" type="ORF">GP486_002599</name>
</gene>
<dbReference type="AlphaFoldDB" id="A0A9P8LEW6"/>
<dbReference type="Gene3D" id="1.10.630.10">
    <property type="entry name" value="Cytochrome P450"/>
    <property type="match status" value="1"/>
</dbReference>
<dbReference type="GO" id="GO:0005506">
    <property type="term" value="F:iron ion binding"/>
    <property type="evidence" value="ECO:0007669"/>
    <property type="project" value="InterPro"/>
</dbReference>
<proteinExistence type="predicted"/>
<protein>
    <recommendedName>
        <fullName evidence="3">Cytochrome P450</fullName>
    </recommendedName>
</protein>
<dbReference type="Proteomes" id="UP000750711">
    <property type="component" value="Unassembled WGS sequence"/>
</dbReference>
<dbReference type="SUPFAM" id="SSF48264">
    <property type="entry name" value="Cytochrome P450"/>
    <property type="match status" value="1"/>
</dbReference>
<dbReference type="GO" id="GO:0016705">
    <property type="term" value="F:oxidoreductase activity, acting on paired donors, with incorporation or reduction of molecular oxygen"/>
    <property type="evidence" value="ECO:0007669"/>
    <property type="project" value="InterPro"/>
</dbReference>
<organism evidence="1 2">
    <name type="scientific">Trichoglossum hirsutum</name>
    <dbReference type="NCBI Taxonomy" id="265104"/>
    <lineage>
        <taxon>Eukaryota</taxon>
        <taxon>Fungi</taxon>
        <taxon>Dikarya</taxon>
        <taxon>Ascomycota</taxon>
        <taxon>Pezizomycotina</taxon>
        <taxon>Geoglossomycetes</taxon>
        <taxon>Geoglossales</taxon>
        <taxon>Geoglossaceae</taxon>
        <taxon>Trichoglossum</taxon>
    </lineage>
</organism>
<evidence type="ECO:0000313" key="1">
    <source>
        <dbReference type="EMBL" id="KAH0562736.1"/>
    </source>
</evidence>
<accession>A0A9P8LEW6</accession>
<name>A0A9P8LEW6_9PEZI</name>
<sequence>MTLTISPFLTAALVAAATHLIISRFLLYLRLRSFPGPFFAKFSKFWLAWGAATGKLNADFETLCERYGPVVRISGYDLITDDPEIFSRINAVRSPYSRSEFYVGARLDPKHDNILSCRDEGRHQRLRVKMAAGVCMGSFNCTRRRLVFVKSIGVYLYSVD</sequence>
<dbReference type="GO" id="GO:0004497">
    <property type="term" value="F:monooxygenase activity"/>
    <property type="evidence" value="ECO:0007669"/>
    <property type="project" value="InterPro"/>
</dbReference>
<comment type="caution">
    <text evidence="1">The sequence shown here is derived from an EMBL/GenBank/DDBJ whole genome shotgun (WGS) entry which is preliminary data.</text>
</comment>
<keyword evidence="2" id="KW-1185">Reference proteome</keyword>
<dbReference type="InterPro" id="IPR036396">
    <property type="entry name" value="Cyt_P450_sf"/>
</dbReference>